<feature type="signal peptide" evidence="4">
    <location>
        <begin position="1"/>
        <end position="31"/>
    </location>
</feature>
<dbReference type="InterPro" id="IPR036312">
    <property type="entry name" value="Bifun_inhib/LTP/seed_sf"/>
</dbReference>
<dbReference type="Pfam" id="PF00234">
    <property type="entry name" value="Tryp_alpha_amyl"/>
    <property type="match status" value="1"/>
</dbReference>
<sequence length="99" mass="9748">MAGLKRSSNVVVVAAALLVAVLALMTAAVSGQGDTCSAALGRLNVCAAFVVPGAASTTPSADCCAALQGVDHDCFCNTLRVASRIPAQCNLAPLSCPAS</sequence>
<keyword evidence="2" id="KW-0964">Secreted</keyword>
<evidence type="ECO:0000313" key="6">
    <source>
        <dbReference type="EMBL" id="RAL51401.1"/>
    </source>
</evidence>
<comment type="similarity">
    <text evidence="3">Belongs to the A9/FIL1 family.</text>
</comment>
<evidence type="ECO:0000313" key="7">
    <source>
        <dbReference type="Proteomes" id="UP000249390"/>
    </source>
</evidence>
<gene>
    <name evidence="6" type="ORF">DM860_010903</name>
</gene>
<protein>
    <recommendedName>
        <fullName evidence="5">Bifunctional inhibitor/plant lipid transfer protein/seed storage helical domain-containing protein</fullName>
    </recommendedName>
</protein>
<comment type="subcellular location">
    <subcellularLocation>
        <location evidence="1">Secreted</location>
    </subcellularLocation>
</comment>
<accession>A0A328E4P6</accession>
<dbReference type="InterPro" id="IPR016140">
    <property type="entry name" value="Bifunc_inhib/LTP/seed_store"/>
</dbReference>
<evidence type="ECO:0000259" key="5">
    <source>
        <dbReference type="SMART" id="SM00499"/>
    </source>
</evidence>
<evidence type="ECO:0000256" key="3">
    <source>
        <dbReference type="ARBA" id="ARBA00038300"/>
    </source>
</evidence>
<feature type="chain" id="PRO_5016269011" description="Bifunctional inhibitor/plant lipid transfer protein/seed storage helical domain-containing protein" evidence="4">
    <location>
        <begin position="32"/>
        <end position="99"/>
    </location>
</feature>
<name>A0A328E4P6_9ASTE</name>
<proteinExistence type="inferred from homology"/>
<dbReference type="Proteomes" id="UP000249390">
    <property type="component" value="Unassembled WGS sequence"/>
</dbReference>
<dbReference type="SMART" id="SM00499">
    <property type="entry name" value="AAI"/>
    <property type="match status" value="1"/>
</dbReference>
<keyword evidence="4" id="KW-0732">Signal</keyword>
<dbReference type="Gene3D" id="1.10.110.10">
    <property type="entry name" value="Plant lipid-transfer and hydrophobic proteins"/>
    <property type="match status" value="1"/>
</dbReference>
<evidence type="ECO:0000256" key="1">
    <source>
        <dbReference type="ARBA" id="ARBA00004613"/>
    </source>
</evidence>
<feature type="domain" description="Bifunctional inhibitor/plant lipid transfer protein/seed storage helical" evidence="5">
    <location>
        <begin position="36"/>
        <end position="96"/>
    </location>
</feature>
<dbReference type="SUPFAM" id="SSF47699">
    <property type="entry name" value="Bifunctional inhibitor/lipid-transfer protein/seed storage 2S albumin"/>
    <property type="match status" value="1"/>
</dbReference>
<organism evidence="6 7">
    <name type="scientific">Cuscuta australis</name>
    <dbReference type="NCBI Taxonomy" id="267555"/>
    <lineage>
        <taxon>Eukaryota</taxon>
        <taxon>Viridiplantae</taxon>
        <taxon>Streptophyta</taxon>
        <taxon>Embryophyta</taxon>
        <taxon>Tracheophyta</taxon>
        <taxon>Spermatophyta</taxon>
        <taxon>Magnoliopsida</taxon>
        <taxon>eudicotyledons</taxon>
        <taxon>Gunneridae</taxon>
        <taxon>Pentapetalae</taxon>
        <taxon>asterids</taxon>
        <taxon>lamiids</taxon>
        <taxon>Solanales</taxon>
        <taxon>Convolvulaceae</taxon>
        <taxon>Cuscuteae</taxon>
        <taxon>Cuscuta</taxon>
        <taxon>Cuscuta subgen. Grammica</taxon>
        <taxon>Cuscuta sect. Cleistogrammica</taxon>
    </lineage>
</organism>
<reference evidence="6 7" key="1">
    <citation type="submission" date="2018-06" db="EMBL/GenBank/DDBJ databases">
        <title>The Genome of Cuscuta australis (Dodder) Provides Insight into the Evolution of Plant Parasitism.</title>
        <authorList>
            <person name="Liu H."/>
        </authorList>
    </citation>
    <scope>NUCLEOTIDE SEQUENCE [LARGE SCALE GENOMIC DNA]</scope>
    <source>
        <strain evidence="7">cv. Yunnan</strain>
        <tissue evidence="6">Vines</tissue>
    </source>
</reference>
<dbReference type="PANTHER" id="PTHR35501">
    <property type="entry name" value="PROTEIN YY1"/>
    <property type="match status" value="1"/>
</dbReference>
<evidence type="ECO:0000256" key="4">
    <source>
        <dbReference type="SAM" id="SignalP"/>
    </source>
</evidence>
<evidence type="ECO:0000256" key="2">
    <source>
        <dbReference type="ARBA" id="ARBA00022525"/>
    </source>
</evidence>
<comment type="caution">
    <text evidence="6">The sequence shown here is derived from an EMBL/GenBank/DDBJ whole genome shotgun (WGS) entry which is preliminary data.</text>
</comment>
<dbReference type="PANTHER" id="PTHR35501:SF3">
    <property type="entry name" value="PROTEIN YY1"/>
    <property type="match status" value="1"/>
</dbReference>
<dbReference type="GO" id="GO:0005576">
    <property type="term" value="C:extracellular region"/>
    <property type="evidence" value="ECO:0007669"/>
    <property type="project" value="UniProtKB-SubCell"/>
</dbReference>
<dbReference type="AlphaFoldDB" id="A0A328E4P6"/>
<keyword evidence="7" id="KW-1185">Reference proteome</keyword>
<dbReference type="EMBL" id="NQVE01000050">
    <property type="protein sequence ID" value="RAL51401.1"/>
    <property type="molecule type" value="Genomic_DNA"/>
</dbReference>